<dbReference type="PRINTS" id="PR00121">
    <property type="entry name" value="NAKATPASE"/>
</dbReference>
<keyword evidence="13 17" id="KW-1133">Transmembrane helix</keyword>
<protein>
    <recommendedName>
        <fullName evidence="17">Calcium-transporting ATPase</fullName>
        <ecNumber evidence="17">7.2.2.10</ecNumber>
    </recommendedName>
</protein>
<keyword evidence="21" id="KW-1185">Reference proteome</keyword>
<evidence type="ECO:0000256" key="1">
    <source>
        <dbReference type="ARBA" id="ARBA00004141"/>
    </source>
</evidence>
<evidence type="ECO:0000256" key="15">
    <source>
        <dbReference type="ARBA" id="ARBA00023136"/>
    </source>
</evidence>
<dbReference type="AlphaFoldDB" id="A0AAU9NS52"/>
<evidence type="ECO:0000256" key="5">
    <source>
        <dbReference type="ARBA" id="ARBA00022692"/>
    </source>
</evidence>
<keyword evidence="7 17" id="KW-0547">Nucleotide-binding</keyword>
<dbReference type="PANTHER" id="PTHR24093">
    <property type="entry name" value="CATION TRANSPORTING ATPASE"/>
    <property type="match status" value="1"/>
</dbReference>
<evidence type="ECO:0000256" key="18">
    <source>
        <dbReference type="SAM" id="MobiDB-lite"/>
    </source>
</evidence>
<evidence type="ECO:0000256" key="14">
    <source>
        <dbReference type="ARBA" id="ARBA00023065"/>
    </source>
</evidence>
<evidence type="ECO:0000256" key="12">
    <source>
        <dbReference type="ARBA" id="ARBA00022967"/>
    </source>
</evidence>
<gene>
    <name evidence="20" type="ORF">LVIROSA_LOCUS26748</name>
</gene>
<dbReference type="GO" id="GO:0005388">
    <property type="term" value="F:P-type calcium transporter activity"/>
    <property type="evidence" value="ECO:0007669"/>
    <property type="project" value="UniProtKB-EC"/>
</dbReference>
<dbReference type="SUPFAM" id="SSF81665">
    <property type="entry name" value="Calcium ATPase, transmembrane domain M"/>
    <property type="match status" value="1"/>
</dbReference>
<dbReference type="Gene3D" id="3.40.50.1000">
    <property type="entry name" value="HAD superfamily/HAD-like"/>
    <property type="match status" value="1"/>
</dbReference>
<dbReference type="Gene3D" id="1.20.5.170">
    <property type="match status" value="1"/>
</dbReference>
<dbReference type="InterPro" id="IPR006408">
    <property type="entry name" value="P-type_ATPase_IIB"/>
</dbReference>
<keyword evidence="14 17" id="KW-0406">Ion transport</keyword>
<dbReference type="SFLD" id="SFLDG00002">
    <property type="entry name" value="C1.7:_P-type_atpase_like"/>
    <property type="match status" value="1"/>
</dbReference>
<feature type="transmembrane region" description="Helical" evidence="17">
    <location>
        <begin position="352"/>
        <end position="374"/>
    </location>
</feature>
<feature type="transmembrane region" description="Helical" evidence="17">
    <location>
        <begin position="916"/>
        <end position="933"/>
    </location>
</feature>
<dbReference type="Proteomes" id="UP001157418">
    <property type="component" value="Unassembled WGS sequence"/>
</dbReference>
<feature type="transmembrane region" description="Helical" evidence="17">
    <location>
        <begin position="880"/>
        <end position="901"/>
    </location>
</feature>
<evidence type="ECO:0000256" key="10">
    <source>
        <dbReference type="ARBA" id="ARBA00022842"/>
    </source>
</evidence>
<feature type="transmembrane region" description="Helical" evidence="17">
    <location>
        <begin position="394"/>
        <end position="423"/>
    </location>
</feature>
<dbReference type="Pfam" id="PF00690">
    <property type="entry name" value="Cation_ATPase_N"/>
    <property type="match status" value="1"/>
</dbReference>
<dbReference type="GO" id="GO:0016887">
    <property type="term" value="F:ATP hydrolysis activity"/>
    <property type="evidence" value="ECO:0007669"/>
    <property type="project" value="InterPro"/>
</dbReference>
<dbReference type="PRINTS" id="PR00119">
    <property type="entry name" value="CATATPASE"/>
</dbReference>
<dbReference type="FunFam" id="3.40.50.1000:FF:000011">
    <property type="entry name" value="Calcium-transporting ATPase"/>
    <property type="match status" value="1"/>
</dbReference>
<dbReference type="Gene3D" id="3.40.1110.10">
    <property type="entry name" value="Calcium-transporting ATPase, cytoplasmic domain N"/>
    <property type="match status" value="1"/>
</dbReference>
<feature type="region of interest" description="Disordered" evidence="18">
    <location>
        <begin position="1012"/>
        <end position="1033"/>
    </location>
</feature>
<sequence length="1033" mass="113725">MESYLKENFDVEPKNPTEEALKKWRSAVWLVKNPRRRFRMVADLAKRAAAEKKRRKIQEKIRIALYVQKAALQFIDAANRTEHKVSEEVAQAGYDIEPDDLAYIVRSHNNKTYDFHGGLQGLARKIKVSLRDGVLSSDISKRQQIFGFNRFVEKPPRALWMFVWDALQDLTLIILMVCAVISVGVGIATEGWPKGMYDGLGIILCIALVVVVTAVSDYKQSLQFKDLDKEKKNIIIQVTRDGSRKKVSIYDLVVGDIVHLSIGDQVPADGIFIDGYSLSIDESSLSGESEPVNIDKKRPFLLSGTKVQDGSGKMLVTSVGMKTEWGRLMVTLSEGGDDETPLQVKLNGVATIIGKIGLAFAILTFLVLTARFVIMKFLNDEMGIWYMSDGLELLNYFAIAVTILVVAVPEGLPLAVTLSLAFAMKKLMNDRALVRHLSACETMGSATCICTDKTGTLTTNHMVVTRLWAAGENKDIRSKEKLKSSISEKVLTVLLQSVFLNTNSEIVKDESGKTNIIGSPTETALLEFGLLFQSNYTAESKNVKIIKVEPFNSVKKKMSVLVALPGGKLRAFCKGASEIILSLCDKIITDDGEIMEISDKQRKAITDVINGFACDALRTICLAFRDLDTGSSSDNIPETNYTIIAVVGIKDPVRPGVKEAVKTCLDAGIIVRMVTGDNINTAKAIARECGILTADGLAIEGPVFREKSVDQLKDIIPRLQVMARSLPLDKHKLVTLLRNEFKEVVAVTGDGTNDAPALHEADIGLAMGIAGTEVAKENADVVIMDDNFKTIVYVARWGRSVYINIQKFVQFQLTVNVVALMTNFVSACTSGSAPLTAVQLLWVNMIMDTLGALALATEPPHDGLMQRPPIGREVNFITKVMWRNIVGQSVYQLVILGLLQFDGKRVLKINGPDSTAILNTLIFNTFVFCQVFNEINSRDMEKINVLRGMFDSWVFMLVMICTVTFQIIIVELLGTFASTVPLSWDLWFASVLLGSLSMPVGAILKCIPVDSSTSHGVKQHDGYEPLARGPDMA</sequence>
<dbReference type="InterPro" id="IPR023214">
    <property type="entry name" value="HAD_sf"/>
</dbReference>
<keyword evidence="10" id="KW-0460">Magnesium</keyword>
<dbReference type="FunFam" id="1.20.5.170:FF:000026">
    <property type="entry name" value="Calcium-transporting ATPase"/>
    <property type="match status" value="1"/>
</dbReference>
<dbReference type="EMBL" id="CAKMRJ010005412">
    <property type="protein sequence ID" value="CAH1440626.1"/>
    <property type="molecule type" value="Genomic_DNA"/>
</dbReference>
<dbReference type="SUPFAM" id="SSF56784">
    <property type="entry name" value="HAD-like"/>
    <property type="match status" value="1"/>
</dbReference>
<dbReference type="Pfam" id="PF13246">
    <property type="entry name" value="Cation_ATPase"/>
    <property type="match status" value="1"/>
</dbReference>
<evidence type="ECO:0000256" key="9">
    <source>
        <dbReference type="ARBA" id="ARBA00022840"/>
    </source>
</evidence>
<dbReference type="InterPro" id="IPR023299">
    <property type="entry name" value="ATPase_P-typ_cyto_dom_N"/>
</dbReference>
<comment type="catalytic activity">
    <reaction evidence="16 17">
        <text>Ca(2+)(in) + ATP + H2O = Ca(2+)(out) + ADP + phosphate + H(+)</text>
        <dbReference type="Rhea" id="RHEA:18105"/>
        <dbReference type="ChEBI" id="CHEBI:15377"/>
        <dbReference type="ChEBI" id="CHEBI:15378"/>
        <dbReference type="ChEBI" id="CHEBI:29108"/>
        <dbReference type="ChEBI" id="CHEBI:30616"/>
        <dbReference type="ChEBI" id="CHEBI:43474"/>
        <dbReference type="ChEBI" id="CHEBI:456216"/>
        <dbReference type="EC" id="7.2.2.10"/>
    </reaction>
</comment>
<evidence type="ECO:0000256" key="16">
    <source>
        <dbReference type="ARBA" id="ARBA00048694"/>
    </source>
</evidence>
<organism evidence="20 21">
    <name type="scientific">Lactuca virosa</name>
    <dbReference type="NCBI Taxonomy" id="75947"/>
    <lineage>
        <taxon>Eukaryota</taxon>
        <taxon>Viridiplantae</taxon>
        <taxon>Streptophyta</taxon>
        <taxon>Embryophyta</taxon>
        <taxon>Tracheophyta</taxon>
        <taxon>Spermatophyta</taxon>
        <taxon>Magnoliopsida</taxon>
        <taxon>eudicotyledons</taxon>
        <taxon>Gunneridae</taxon>
        <taxon>Pentapetalae</taxon>
        <taxon>asterids</taxon>
        <taxon>campanulids</taxon>
        <taxon>Asterales</taxon>
        <taxon>Asteraceae</taxon>
        <taxon>Cichorioideae</taxon>
        <taxon>Cichorieae</taxon>
        <taxon>Lactucinae</taxon>
        <taxon>Lactuca</taxon>
    </lineage>
</organism>
<dbReference type="FunFam" id="1.20.1110.10:FF:000039">
    <property type="entry name" value="Calcium-transporting ATPase"/>
    <property type="match status" value="1"/>
</dbReference>
<evidence type="ECO:0000256" key="6">
    <source>
        <dbReference type="ARBA" id="ARBA00022723"/>
    </source>
</evidence>
<dbReference type="SFLD" id="SFLDS00003">
    <property type="entry name" value="Haloacid_Dehalogenase"/>
    <property type="match status" value="1"/>
</dbReference>
<evidence type="ECO:0000256" key="13">
    <source>
        <dbReference type="ARBA" id="ARBA00022989"/>
    </source>
</evidence>
<name>A0AAU9NS52_9ASTR</name>
<keyword evidence="8 17" id="KW-0106">Calcium</keyword>
<dbReference type="InterPro" id="IPR044492">
    <property type="entry name" value="P_typ_ATPase_HD_dom"/>
</dbReference>
<dbReference type="Pfam" id="PF12515">
    <property type="entry name" value="CaATP_NAI"/>
    <property type="match status" value="1"/>
</dbReference>
<dbReference type="NCBIfam" id="TIGR01494">
    <property type="entry name" value="ATPase_P-type"/>
    <property type="match status" value="2"/>
</dbReference>
<feature type="transmembrane region" description="Helical" evidence="17">
    <location>
        <begin position="953"/>
        <end position="974"/>
    </location>
</feature>
<dbReference type="InterPro" id="IPR059000">
    <property type="entry name" value="ATPase_P-type_domA"/>
</dbReference>
<keyword evidence="5 17" id="KW-0812">Transmembrane</keyword>
<dbReference type="InterPro" id="IPR024750">
    <property type="entry name" value="Ca_ATPase_N_dom"/>
</dbReference>
<keyword evidence="6" id="KW-0479">Metal-binding</keyword>
<feature type="domain" description="Cation-transporting P-type ATPase N-terminal" evidence="19">
    <location>
        <begin position="115"/>
        <end position="187"/>
    </location>
</feature>
<comment type="similarity">
    <text evidence="2 17">Belongs to the cation transport ATPase (P-type) (TC 3.A.3) family. Type IIB subfamily.</text>
</comment>
<dbReference type="Gene3D" id="1.20.1110.10">
    <property type="entry name" value="Calcium-transporting ATPase, transmembrane domain"/>
    <property type="match status" value="1"/>
</dbReference>
<dbReference type="CDD" id="cd02081">
    <property type="entry name" value="P-type_ATPase_Ca_PMCA-like"/>
    <property type="match status" value="1"/>
</dbReference>
<evidence type="ECO:0000256" key="11">
    <source>
        <dbReference type="ARBA" id="ARBA00022860"/>
    </source>
</evidence>
<dbReference type="SUPFAM" id="SSF81660">
    <property type="entry name" value="Metal cation-transporting ATPase, ATP-binding domain N"/>
    <property type="match status" value="1"/>
</dbReference>
<evidence type="ECO:0000256" key="17">
    <source>
        <dbReference type="RuleBase" id="RU361146"/>
    </source>
</evidence>
<evidence type="ECO:0000256" key="7">
    <source>
        <dbReference type="ARBA" id="ARBA00022741"/>
    </source>
</evidence>
<keyword evidence="12" id="KW-1278">Translocase</keyword>
<proteinExistence type="inferred from homology"/>
<comment type="caution">
    <text evidence="17">Lacks conserved residue(s) required for the propagation of feature annotation.</text>
</comment>
<comment type="caution">
    <text evidence="20">The sequence shown here is derived from an EMBL/GenBank/DDBJ whole genome shotgun (WGS) entry which is preliminary data.</text>
</comment>
<keyword evidence="3 17" id="KW-0813">Transport</keyword>
<dbReference type="EC" id="7.2.2.10" evidence="17"/>
<dbReference type="InterPro" id="IPR018303">
    <property type="entry name" value="ATPase_P-typ_P_site"/>
</dbReference>
<dbReference type="FunFam" id="2.70.150.10:FF:000006">
    <property type="entry name" value="Calcium-transporting ATPase"/>
    <property type="match status" value="1"/>
</dbReference>
<dbReference type="PROSITE" id="PS00154">
    <property type="entry name" value="ATPASE_E1_E2"/>
    <property type="match status" value="1"/>
</dbReference>
<dbReference type="GO" id="GO:0046872">
    <property type="term" value="F:metal ion binding"/>
    <property type="evidence" value="ECO:0007669"/>
    <property type="project" value="UniProtKB-KW"/>
</dbReference>
<dbReference type="PANTHER" id="PTHR24093:SF448">
    <property type="entry name" value="CALCIUM-TRANSPORTING ATPASE"/>
    <property type="match status" value="1"/>
</dbReference>
<keyword evidence="9 17" id="KW-0067">ATP-binding</keyword>
<dbReference type="InterPro" id="IPR023298">
    <property type="entry name" value="ATPase_P-typ_TM_dom_sf"/>
</dbReference>
<dbReference type="GO" id="GO:0005524">
    <property type="term" value="F:ATP binding"/>
    <property type="evidence" value="ECO:0007669"/>
    <property type="project" value="UniProtKB-KW"/>
</dbReference>
<dbReference type="GO" id="GO:0005516">
    <property type="term" value="F:calmodulin binding"/>
    <property type="evidence" value="ECO:0007669"/>
    <property type="project" value="UniProtKB-KW"/>
</dbReference>
<evidence type="ECO:0000256" key="3">
    <source>
        <dbReference type="ARBA" id="ARBA00022448"/>
    </source>
</evidence>
<dbReference type="SFLD" id="SFLDF00027">
    <property type="entry name" value="p-type_atpase"/>
    <property type="match status" value="1"/>
</dbReference>
<dbReference type="NCBIfam" id="TIGR01517">
    <property type="entry name" value="ATPase-IIB_Ca"/>
    <property type="match status" value="1"/>
</dbReference>
<reference evidence="20 21" key="1">
    <citation type="submission" date="2022-01" db="EMBL/GenBank/DDBJ databases">
        <authorList>
            <person name="Xiong W."/>
            <person name="Schranz E."/>
        </authorList>
    </citation>
    <scope>NUCLEOTIDE SEQUENCE [LARGE SCALE GENOMIC DNA]</scope>
</reference>
<dbReference type="Gene3D" id="2.70.150.10">
    <property type="entry name" value="Calcium-transporting ATPase, cytoplasmic transduction domain A"/>
    <property type="match status" value="1"/>
</dbReference>
<comment type="subcellular location">
    <subcellularLocation>
        <location evidence="1 17">Membrane</location>
        <topology evidence="1 17">Multi-pass membrane protein</topology>
    </subcellularLocation>
</comment>
<dbReference type="Pfam" id="PF00689">
    <property type="entry name" value="Cation_ATPase_C"/>
    <property type="match status" value="1"/>
</dbReference>
<evidence type="ECO:0000256" key="2">
    <source>
        <dbReference type="ARBA" id="ARBA00006124"/>
    </source>
</evidence>
<evidence type="ECO:0000256" key="4">
    <source>
        <dbReference type="ARBA" id="ARBA00022568"/>
    </source>
</evidence>
<dbReference type="FunFam" id="3.40.1110.10:FF:000011">
    <property type="entry name" value="Calcium-transporting ATPase"/>
    <property type="match status" value="1"/>
</dbReference>
<keyword evidence="15 17" id="KW-0472">Membrane</keyword>
<evidence type="ECO:0000259" key="19">
    <source>
        <dbReference type="SMART" id="SM00831"/>
    </source>
</evidence>
<keyword evidence="11" id="KW-0112">Calmodulin-binding</keyword>
<dbReference type="SMART" id="SM00831">
    <property type="entry name" value="Cation_ATPase_N"/>
    <property type="match status" value="1"/>
</dbReference>
<feature type="transmembrane region" description="Helical" evidence="17">
    <location>
        <begin position="986"/>
        <end position="1004"/>
    </location>
</feature>
<accession>A0AAU9NS52</accession>
<dbReference type="SUPFAM" id="SSF81653">
    <property type="entry name" value="Calcium ATPase, transduction domain A"/>
    <property type="match status" value="1"/>
</dbReference>
<dbReference type="GO" id="GO:0005886">
    <property type="term" value="C:plasma membrane"/>
    <property type="evidence" value="ECO:0007669"/>
    <property type="project" value="TreeGrafter"/>
</dbReference>
<keyword evidence="4 17" id="KW-0109">Calcium transport</keyword>
<evidence type="ECO:0000313" key="20">
    <source>
        <dbReference type="EMBL" id="CAH1440626.1"/>
    </source>
</evidence>
<dbReference type="InterPro" id="IPR036412">
    <property type="entry name" value="HAD-like_sf"/>
</dbReference>
<dbReference type="InterPro" id="IPR008250">
    <property type="entry name" value="ATPase_P-typ_transduc_dom_A_sf"/>
</dbReference>
<comment type="function">
    <text evidence="17">Catalyzes the hydrolysis of ATP coupled with the transport of calcium.</text>
</comment>
<feature type="transmembrane region" description="Helical" evidence="17">
    <location>
        <begin position="195"/>
        <end position="215"/>
    </location>
</feature>
<dbReference type="InterPro" id="IPR004014">
    <property type="entry name" value="ATPase_P-typ_cation-transptr_N"/>
</dbReference>
<evidence type="ECO:0000256" key="8">
    <source>
        <dbReference type="ARBA" id="ARBA00022837"/>
    </source>
</evidence>
<evidence type="ECO:0000313" key="21">
    <source>
        <dbReference type="Proteomes" id="UP001157418"/>
    </source>
</evidence>
<feature type="transmembrane region" description="Helical" evidence="17">
    <location>
        <begin position="170"/>
        <end position="189"/>
    </location>
</feature>
<dbReference type="InterPro" id="IPR006068">
    <property type="entry name" value="ATPase_P-typ_cation-transptr_C"/>
</dbReference>
<dbReference type="InterPro" id="IPR001757">
    <property type="entry name" value="P_typ_ATPase"/>
</dbReference>
<dbReference type="Pfam" id="PF00122">
    <property type="entry name" value="E1-E2_ATPase"/>
    <property type="match status" value="1"/>
</dbReference>